<dbReference type="PRINTS" id="PR01437">
    <property type="entry name" value="NUOXDRDTASE4"/>
</dbReference>
<dbReference type="GO" id="GO:0008137">
    <property type="term" value="F:NADH dehydrogenase (ubiquinone) activity"/>
    <property type="evidence" value="ECO:0007669"/>
    <property type="project" value="UniProtKB-UniRule"/>
</dbReference>
<feature type="transmembrane region" description="Helical" evidence="17">
    <location>
        <begin position="177"/>
        <end position="198"/>
    </location>
</feature>
<evidence type="ECO:0000256" key="13">
    <source>
        <dbReference type="ARBA" id="ARBA00023075"/>
    </source>
</evidence>
<dbReference type="EMBL" id="MW619647">
    <property type="protein sequence ID" value="UPL65320.1"/>
    <property type="molecule type" value="Genomic_DNA"/>
</dbReference>
<dbReference type="InterPro" id="IPR000260">
    <property type="entry name" value="NADH4_N"/>
</dbReference>
<sequence length="439" mass="51605">MMKILLYILFLIPVLHNWWFVSLMLCSFTYYFMLSSLKPYHVNLSYNYGMDVMSYWLLILTMWISFLMILASFLVKKFNNYKNEFIFMNLFLLFMLILSFSTTNFFLYYLYFESIIIPTLFLIFGWGYQPERLYAGYYLLFYTLFASFPLLSCLIWIYNINGSLNFFLINLPINLYLYLGIILAFLAKCPIMFLHFWLPSAHVEAPISGSMILAGILLKLGGYGFYRFYLFIYVYTIDYNYLVLSISMLSLFIIGMLCMCQYDMKTLIAYSSVAHMGMVIGGIMSLNFWGYCGSYILMLGHGLCSSGLFCLANIIYERSFTRSMLINKGYMVTFPLLSLFWFIFSVNNMSSPISLNFMGEVFLFNSIITFLKMSLFFMFFGSFLSCCYSIYMYSIIQHGNFSSLLSISYPISVREYLLLIFHLIPLNLFFLKMNLFILF</sequence>
<feature type="transmembrane region" description="Helical" evidence="17">
    <location>
        <begin position="108"/>
        <end position="128"/>
    </location>
</feature>
<accession>A0A8T9ZXN4</accession>
<geneLocation type="mitochondrion" evidence="20"/>
<evidence type="ECO:0000256" key="5">
    <source>
        <dbReference type="ARBA" id="ARBA00021006"/>
    </source>
</evidence>
<feature type="transmembrane region" description="Helical" evidence="17">
    <location>
        <begin position="85"/>
        <end position="102"/>
    </location>
</feature>
<feature type="transmembrane region" description="Helical" evidence="17">
    <location>
        <begin position="295"/>
        <end position="316"/>
    </location>
</feature>
<comment type="function">
    <text evidence="17">Core subunit of the mitochondrial membrane respiratory chain NADH dehydrogenase (Complex I) which catalyzes electron transfer from NADH through the respiratory chain, using ubiquinone as an electron acceptor. Essential for the catalytic activity and assembly of complex I.</text>
</comment>
<keyword evidence="13 17" id="KW-0830">Ubiquinone</keyword>
<keyword evidence="11 17" id="KW-1133">Transmembrane helix</keyword>
<evidence type="ECO:0000256" key="15">
    <source>
        <dbReference type="ARBA" id="ARBA00023136"/>
    </source>
</evidence>
<evidence type="ECO:0000256" key="4">
    <source>
        <dbReference type="ARBA" id="ARBA00012944"/>
    </source>
</evidence>
<keyword evidence="10 17" id="KW-0249">Electron transport</keyword>
<keyword evidence="8 17" id="KW-0812">Transmembrane</keyword>
<feature type="transmembrane region" description="Helical" evidence="17">
    <location>
        <begin position="210"/>
        <end position="235"/>
    </location>
</feature>
<reference evidence="20" key="1">
    <citation type="journal article" date="2022" name="Cladistics">
        <title>Diversification of the phytophagous lineages of true bugs (Insecta: Hemiptera: Heteroptera) shortly after that of the flowering plants.</title>
        <authorList>
            <person name="Ye F."/>
            <person name="Kment P."/>
            <person name="Redei D."/>
            <person name="Luo J.Y."/>
            <person name="Wang Y.H."/>
            <person name="Kuechler S.M."/>
            <person name="Zhang W.W."/>
            <person name="Chen P.P."/>
            <person name="Wu H.Y."/>
            <person name="Wu Y.Z."/>
            <person name="Sun X.Y."/>
            <person name="Ding L."/>
            <person name="Wang Y.R."/>
            <person name="Xie Q."/>
        </authorList>
    </citation>
    <scope>NUCLEOTIDE SEQUENCE</scope>
</reference>
<name>A0A8T9ZXN4_9HEMI</name>
<dbReference type="AlphaFoldDB" id="A0A8T9ZXN4"/>
<dbReference type="InterPro" id="IPR003918">
    <property type="entry name" value="NADH_UbQ_OxRdtase"/>
</dbReference>
<evidence type="ECO:0000256" key="3">
    <source>
        <dbReference type="ARBA" id="ARBA00009025"/>
    </source>
</evidence>
<feature type="domain" description="NADH:ubiquinone oxidoreductase chain 4 N-terminal" evidence="19">
    <location>
        <begin position="1"/>
        <end position="98"/>
    </location>
</feature>
<comment type="subcellular location">
    <subcellularLocation>
        <location evidence="2 17">Mitochondrion membrane</location>
        <topology evidence="2 17">Multi-pass membrane protein</topology>
    </subcellularLocation>
</comment>
<dbReference type="Pfam" id="PF01059">
    <property type="entry name" value="Oxidored_q5_N"/>
    <property type="match status" value="1"/>
</dbReference>
<dbReference type="GO" id="GO:0042773">
    <property type="term" value="P:ATP synthesis coupled electron transport"/>
    <property type="evidence" value="ECO:0007669"/>
    <property type="project" value="InterPro"/>
</dbReference>
<feature type="transmembrane region" description="Helical" evidence="17">
    <location>
        <begin position="7"/>
        <end position="33"/>
    </location>
</feature>
<protein>
    <recommendedName>
        <fullName evidence="5 17">NADH-ubiquinone oxidoreductase chain 4</fullName>
        <ecNumber evidence="4 17">7.1.1.2</ecNumber>
    </recommendedName>
</protein>
<feature type="transmembrane region" description="Helical" evidence="17">
    <location>
        <begin position="53"/>
        <end position="73"/>
    </location>
</feature>
<feature type="transmembrane region" description="Helical" evidence="17">
    <location>
        <begin position="416"/>
        <end position="438"/>
    </location>
</feature>
<feature type="domain" description="NADH:quinone oxidoreductase/Mrp antiporter transmembrane" evidence="18">
    <location>
        <begin position="104"/>
        <end position="384"/>
    </location>
</feature>
<evidence type="ECO:0000256" key="7">
    <source>
        <dbReference type="ARBA" id="ARBA00022660"/>
    </source>
</evidence>
<feature type="transmembrane region" description="Helical" evidence="17">
    <location>
        <begin position="135"/>
        <end position="157"/>
    </location>
</feature>
<evidence type="ECO:0000256" key="12">
    <source>
        <dbReference type="ARBA" id="ARBA00023027"/>
    </source>
</evidence>
<keyword evidence="15 17" id="KW-0472">Membrane</keyword>
<feature type="transmembrane region" description="Helical" evidence="17">
    <location>
        <begin position="328"/>
        <end position="347"/>
    </location>
</feature>
<dbReference type="PANTHER" id="PTHR43507:SF20">
    <property type="entry name" value="NADH-UBIQUINONE OXIDOREDUCTASE CHAIN 4"/>
    <property type="match status" value="1"/>
</dbReference>
<evidence type="ECO:0000313" key="20">
    <source>
        <dbReference type="EMBL" id="UPL65320.1"/>
    </source>
</evidence>
<evidence type="ECO:0000256" key="16">
    <source>
        <dbReference type="ARBA" id="ARBA00049551"/>
    </source>
</evidence>
<dbReference type="InterPro" id="IPR001750">
    <property type="entry name" value="ND/Mrp_TM"/>
</dbReference>
<keyword evidence="7 17" id="KW-0679">Respiratory chain</keyword>
<evidence type="ECO:0000256" key="2">
    <source>
        <dbReference type="ARBA" id="ARBA00004225"/>
    </source>
</evidence>
<dbReference type="GO" id="GO:0048039">
    <property type="term" value="F:ubiquinone binding"/>
    <property type="evidence" value="ECO:0007669"/>
    <property type="project" value="TreeGrafter"/>
</dbReference>
<comment type="catalytic activity">
    <reaction evidence="16 17">
        <text>a ubiquinone + NADH + 5 H(+)(in) = a ubiquinol + NAD(+) + 4 H(+)(out)</text>
        <dbReference type="Rhea" id="RHEA:29091"/>
        <dbReference type="Rhea" id="RHEA-COMP:9565"/>
        <dbReference type="Rhea" id="RHEA-COMP:9566"/>
        <dbReference type="ChEBI" id="CHEBI:15378"/>
        <dbReference type="ChEBI" id="CHEBI:16389"/>
        <dbReference type="ChEBI" id="CHEBI:17976"/>
        <dbReference type="ChEBI" id="CHEBI:57540"/>
        <dbReference type="ChEBI" id="CHEBI:57945"/>
        <dbReference type="EC" id="7.1.1.2"/>
    </reaction>
</comment>
<keyword evidence="14 17" id="KW-0496">Mitochondrion</keyword>
<keyword evidence="12 17" id="KW-0520">NAD</keyword>
<keyword evidence="6 17" id="KW-0813">Transport</keyword>
<evidence type="ECO:0000259" key="18">
    <source>
        <dbReference type="Pfam" id="PF00361"/>
    </source>
</evidence>
<dbReference type="PANTHER" id="PTHR43507">
    <property type="entry name" value="NADH-UBIQUINONE OXIDOREDUCTASE CHAIN 4"/>
    <property type="match status" value="1"/>
</dbReference>
<dbReference type="Pfam" id="PF00361">
    <property type="entry name" value="Proton_antipo_M"/>
    <property type="match status" value="1"/>
</dbReference>
<dbReference type="GO" id="GO:0015990">
    <property type="term" value="P:electron transport coupled proton transport"/>
    <property type="evidence" value="ECO:0007669"/>
    <property type="project" value="TreeGrafter"/>
</dbReference>
<comment type="similarity">
    <text evidence="3 17">Belongs to the complex I subunit 4 family.</text>
</comment>
<evidence type="ECO:0000256" key="14">
    <source>
        <dbReference type="ARBA" id="ARBA00023128"/>
    </source>
</evidence>
<evidence type="ECO:0000256" key="17">
    <source>
        <dbReference type="RuleBase" id="RU003297"/>
    </source>
</evidence>
<feature type="transmembrane region" description="Helical" evidence="17">
    <location>
        <begin position="241"/>
        <end position="260"/>
    </location>
</feature>
<keyword evidence="9" id="KW-1278">Translocase</keyword>
<feature type="transmembrane region" description="Helical" evidence="17">
    <location>
        <begin position="267"/>
        <end position="289"/>
    </location>
</feature>
<evidence type="ECO:0000256" key="10">
    <source>
        <dbReference type="ARBA" id="ARBA00022982"/>
    </source>
</evidence>
<dbReference type="EC" id="7.1.1.2" evidence="4 17"/>
<evidence type="ECO:0000256" key="11">
    <source>
        <dbReference type="ARBA" id="ARBA00022989"/>
    </source>
</evidence>
<comment type="function">
    <text evidence="1">Core subunit of the mitochondrial membrane respiratory chain NADH dehydrogenase (Complex I) that is believed to belong to the minimal assembly required for catalysis. Complex I functions in the transfer of electrons from NADH to the respiratory chain. The immediate electron acceptor for the enzyme is believed to be ubiquinone.</text>
</comment>
<evidence type="ECO:0000256" key="1">
    <source>
        <dbReference type="ARBA" id="ARBA00003257"/>
    </source>
</evidence>
<dbReference type="GO" id="GO:0003954">
    <property type="term" value="F:NADH dehydrogenase activity"/>
    <property type="evidence" value="ECO:0007669"/>
    <property type="project" value="TreeGrafter"/>
</dbReference>
<evidence type="ECO:0000259" key="19">
    <source>
        <dbReference type="Pfam" id="PF01059"/>
    </source>
</evidence>
<evidence type="ECO:0000256" key="6">
    <source>
        <dbReference type="ARBA" id="ARBA00022448"/>
    </source>
</evidence>
<evidence type="ECO:0000256" key="8">
    <source>
        <dbReference type="ARBA" id="ARBA00022692"/>
    </source>
</evidence>
<dbReference type="GO" id="GO:0031966">
    <property type="term" value="C:mitochondrial membrane"/>
    <property type="evidence" value="ECO:0007669"/>
    <property type="project" value="UniProtKB-SubCell"/>
</dbReference>
<evidence type="ECO:0000256" key="9">
    <source>
        <dbReference type="ARBA" id="ARBA00022967"/>
    </source>
</evidence>
<organism evidence="20">
    <name type="scientific">Opistholeptus burmanus</name>
    <dbReference type="NCBI Taxonomy" id="2813440"/>
    <lineage>
        <taxon>Eukaryota</taxon>
        <taxon>Metazoa</taxon>
        <taxon>Ecdysozoa</taxon>
        <taxon>Arthropoda</taxon>
        <taxon>Hexapoda</taxon>
        <taxon>Insecta</taxon>
        <taxon>Pterygota</taxon>
        <taxon>Neoptera</taxon>
        <taxon>Paraneoptera</taxon>
        <taxon>Hemiptera</taxon>
        <taxon>Heteroptera</taxon>
        <taxon>Panheteroptera</taxon>
        <taxon>Pentatomomorpha</taxon>
        <taxon>Lygaeoidea</taxon>
        <taxon>Pachygronthidae</taxon>
        <taxon>Pachygronthinae</taxon>
        <taxon>Teracriini</taxon>
        <taxon>Opistholeptus</taxon>
    </lineage>
</organism>
<proteinExistence type="inferred from homology"/>